<protein>
    <submittedName>
        <fullName evidence="1">Uncharacterized protein</fullName>
    </submittedName>
</protein>
<reference evidence="1" key="1">
    <citation type="submission" date="2022-02" db="EMBL/GenBank/DDBJ databases">
        <title>Plant Genome Project.</title>
        <authorList>
            <person name="Zhang R.-G."/>
        </authorList>
    </citation>
    <scope>NUCLEOTIDE SEQUENCE</scope>
    <source>
        <strain evidence="1">AT1</strain>
    </source>
</reference>
<evidence type="ECO:0000313" key="1">
    <source>
        <dbReference type="EMBL" id="KAI8553588.1"/>
    </source>
</evidence>
<gene>
    <name evidence="1" type="ORF">RHMOL_Rhmol05G0027500</name>
</gene>
<dbReference type="Proteomes" id="UP001062846">
    <property type="component" value="Chromosome 5"/>
</dbReference>
<accession>A0ACC0NLW4</accession>
<evidence type="ECO:0000313" key="2">
    <source>
        <dbReference type="Proteomes" id="UP001062846"/>
    </source>
</evidence>
<name>A0ACC0NLW4_RHOML</name>
<proteinExistence type="predicted"/>
<sequence length="96" mass="11264">MADYPKFDISSLELKNRFYSQVLSISFRESELKVLMVKVREIIFLRRAQNRRSMKINGDISGIVMDFLFCHDRIKFFTYSAFAINSHASPILPIKI</sequence>
<dbReference type="EMBL" id="CM046392">
    <property type="protein sequence ID" value="KAI8553588.1"/>
    <property type="molecule type" value="Genomic_DNA"/>
</dbReference>
<comment type="caution">
    <text evidence="1">The sequence shown here is derived from an EMBL/GenBank/DDBJ whole genome shotgun (WGS) entry which is preliminary data.</text>
</comment>
<keyword evidence="2" id="KW-1185">Reference proteome</keyword>
<organism evidence="1 2">
    <name type="scientific">Rhododendron molle</name>
    <name type="common">Chinese azalea</name>
    <name type="synonym">Azalea mollis</name>
    <dbReference type="NCBI Taxonomy" id="49168"/>
    <lineage>
        <taxon>Eukaryota</taxon>
        <taxon>Viridiplantae</taxon>
        <taxon>Streptophyta</taxon>
        <taxon>Embryophyta</taxon>
        <taxon>Tracheophyta</taxon>
        <taxon>Spermatophyta</taxon>
        <taxon>Magnoliopsida</taxon>
        <taxon>eudicotyledons</taxon>
        <taxon>Gunneridae</taxon>
        <taxon>Pentapetalae</taxon>
        <taxon>asterids</taxon>
        <taxon>Ericales</taxon>
        <taxon>Ericaceae</taxon>
        <taxon>Ericoideae</taxon>
        <taxon>Rhodoreae</taxon>
        <taxon>Rhododendron</taxon>
    </lineage>
</organism>